<dbReference type="Gene3D" id="1.10.357.10">
    <property type="entry name" value="Tetracycline Repressor, domain 2"/>
    <property type="match status" value="1"/>
</dbReference>
<dbReference type="PROSITE" id="PS50977">
    <property type="entry name" value="HTH_TETR_2"/>
    <property type="match status" value="1"/>
</dbReference>
<dbReference type="SUPFAM" id="SSF46689">
    <property type="entry name" value="Homeodomain-like"/>
    <property type="match status" value="1"/>
</dbReference>
<keyword evidence="2" id="KW-0805">Transcription regulation</keyword>
<evidence type="ECO:0000259" key="7">
    <source>
        <dbReference type="PROSITE" id="PS50977"/>
    </source>
</evidence>
<dbReference type="AlphaFoldDB" id="A0A3E2DCR3"/>
<evidence type="ECO:0000256" key="3">
    <source>
        <dbReference type="ARBA" id="ARBA00023125"/>
    </source>
</evidence>
<evidence type="ECO:0000313" key="9">
    <source>
        <dbReference type="Proteomes" id="UP000259211"/>
    </source>
</evidence>
<keyword evidence="4" id="KW-0804">Transcription</keyword>
<name>A0A3E2DCR3_9ACTN</name>
<dbReference type="SUPFAM" id="SSF48498">
    <property type="entry name" value="Tetracyclin repressor-like, C-terminal domain"/>
    <property type="match status" value="1"/>
</dbReference>
<dbReference type="InterPro" id="IPR050109">
    <property type="entry name" value="HTH-type_TetR-like_transc_reg"/>
</dbReference>
<proteinExistence type="predicted"/>
<dbReference type="InterPro" id="IPR009057">
    <property type="entry name" value="Homeodomain-like_sf"/>
</dbReference>
<feature type="DNA-binding region" description="H-T-H motif" evidence="5">
    <location>
        <begin position="45"/>
        <end position="64"/>
    </location>
</feature>
<dbReference type="GO" id="GO:0003700">
    <property type="term" value="F:DNA-binding transcription factor activity"/>
    <property type="evidence" value="ECO:0007669"/>
    <property type="project" value="TreeGrafter"/>
</dbReference>
<keyword evidence="3 5" id="KW-0238">DNA-binding</keyword>
<evidence type="ECO:0000256" key="5">
    <source>
        <dbReference type="PROSITE-ProRule" id="PRU00335"/>
    </source>
</evidence>
<dbReference type="PRINTS" id="PR00455">
    <property type="entry name" value="HTHTETR"/>
</dbReference>
<sequence>MTPAANQTTRRRPGRPRGSDSADVRRRIIAAGTELIGKQGFEATPMTQIAEAAGLSPTGLAHHFPSKRALLGAILEYRDEMDTFPDAENPGSPWACLDELVVLAGINSGRRNLVRLFSTLTAEAVDTKHPGHAWMLHHYDRILTSVTTRLERERQAGRIHPDTPCNHIAHRFTALMDGYQVQWLLDPGFDMAEALARDLAETKRAWSLPTPEPLNNTTKE</sequence>
<dbReference type="Pfam" id="PF00440">
    <property type="entry name" value="TetR_N"/>
    <property type="match status" value="1"/>
</dbReference>
<protein>
    <recommendedName>
        <fullName evidence="7">HTH tetR-type domain-containing protein</fullName>
    </recommendedName>
</protein>
<dbReference type="PANTHER" id="PTHR30055">
    <property type="entry name" value="HTH-TYPE TRANSCRIPTIONAL REGULATOR RUTR"/>
    <property type="match status" value="1"/>
</dbReference>
<gene>
    <name evidence="8" type="ORF">CHT91_09585</name>
</gene>
<comment type="caution">
    <text evidence="8">The sequence shown here is derived from an EMBL/GenBank/DDBJ whole genome shotgun (WGS) entry which is preliminary data.</text>
</comment>
<evidence type="ECO:0000256" key="4">
    <source>
        <dbReference type="ARBA" id="ARBA00023163"/>
    </source>
</evidence>
<dbReference type="EMBL" id="NOWI01000008">
    <property type="protein sequence ID" value="RFT43176.1"/>
    <property type="molecule type" value="Genomic_DNA"/>
</dbReference>
<dbReference type="Proteomes" id="UP000259211">
    <property type="component" value="Unassembled WGS sequence"/>
</dbReference>
<evidence type="ECO:0000256" key="2">
    <source>
        <dbReference type="ARBA" id="ARBA00023015"/>
    </source>
</evidence>
<dbReference type="InterPro" id="IPR036271">
    <property type="entry name" value="Tet_transcr_reg_TetR-rel_C_sf"/>
</dbReference>
<organism evidence="8 9">
    <name type="scientific">Cutibacterium avidum</name>
    <dbReference type="NCBI Taxonomy" id="33010"/>
    <lineage>
        <taxon>Bacteria</taxon>
        <taxon>Bacillati</taxon>
        <taxon>Actinomycetota</taxon>
        <taxon>Actinomycetes</taxon>
        <taxon>Propionibacteriales</taxon>
        <taxon>Propionibacteriaceae</taxon>
        <taxon>Cutibacterium</taxon>
    </lineage>
</organism>
<dbReference type="Pfam" id="PF13977">
    <property type="entry name" value="TetR_C_6"/>
    <property type="match status" value="1"/>
</dbReference>
<dbReference type="InterPro" id="IPR039538">
    <property type="entry name" value="BetI_C"/>
</dbReference>
<dbReference type="InterPro" id="IPR001647">
    <property type="entry name" value="HTH_TetR"/>
</dbReference>
<feature type="domain" description="HTH tetR-type" evidence="7">
    <location>
        <begin position="22"/>
        <end position="82"/>
    </location>
</feature>
<dbReference type="PANTHER" id="PTHR30055:SF146">
    <property type="entry name" value="HTH-TYPE TRANSCRIPTIONAL DUAL REGULATOR CECR"/>
    <property type="match status" value="1"/>
</dbReference>
<feature type="region of interest" description="Disordered" evidence="6">
    <location>
        <begin position="1"/>
        <end position="23"/>
    </location>
</feature>
<dbReference type="RefSeq" id="WP_117189581.1">
    <property type="nucleotide sequence ID" value="NZ_NOWI01000008.1"/>
</dbReference>
<evidence type="ECO:0000256" key="1">
    <source>
        <dbReference type="ARBA" id="ARBA00022491"/>
    </source>
</evidence>
<evidence type="ECO:0000256" key="6">
    <source>
        <dbReference type="SAM" id="MobiDB-lite"/>
    </source>
</evidence>
<reference evidence="8 9" key="1">
    <citation type="submission" date="2017-07" db="EMBL/GenBank/DDBJ databases">
        <authorList>
            <person name="Sun Z.S."/>
            <person name="Albrecht U."/>
            <person name="Echele G."/>
            <person name="Lee C.C."/>
        </authorList>
    </citation>
    <scope>NUCLEOTIDE SEQUENCE [LARGE SCALE GENOMIC DNA]</scope>
    <source>
        <strain evidence="8 9">P16-029</strain>
    </source>
</reference>
<keyword evidence="1" id="KW-0678">Repressor</keyword>
<evidence type="ECO:0000313" key="8">
    <source>
        <dbReference type="EMBL" id="RFT43176.1"/>
    </source>
</evidence>
<accession>A0A3E2DCR3</accession>
<dbReference type="GO" id="GO:0000976">
    <property type="term" value="F:transcription cis-regulatory region binding"/>
    <property type="evidence" value="ECO:0007669"/>
    <property type="project" value="TreeGrafter"/>
</dbReference>